<keyword evidence="5" id="KW-0804">Transcription</keyword>
<dbReference type="AlphaFoldDB" id="A0A927B1X7"/>
<dbReference type="PANTHER" id="PTHR40661">
    <property type="match status" value="1"/>
</dbReference>
<keyword evidence="1" id="KW-0645">Protease</keyword>
<keyword evidence="2" id="KW-0378">Hydrolase</keyword>
<name>A0A927B1X7_9BACT</name>
<dbReference type="EMBL" id="JACXAA010000004">
    <property type="protein sequence ID" value="MBD2753828.1"/>
    <property type="molecule type" value="Genomic_DNA"/>
</dbReference>
<sequence>MTPYERLVKIAEAEDRTPNQIVELSKRHPSIVSAIRNGKKGFSEELAYAIANRWGYSKDWILTGEGEMKLHEAPKRMSSTDFLQKTVRIPERAELLPVLKTPLYARAGMGYTAYFNRPPEEQEWDYVPENKLYPGVAAEDHTIVTINGDSMEPTLLAGWEMLAYKLPEGLYPRVEKIVMLDYKDELIIKRLAKVDWQNNTITIQSDNGRMKVEIPMDEIRQVYHVYNIHNALI</sequence>
<dbReference type="RefSeq" id="WP_191039475.1">
    <property type="nucleotide sequence ID" value="NZ_JACXAA010000004.1"/>
</dbReference>
<organism evidence="7 8">
    <name type="scientific">Spirosoma validum</name>
    <dbReference type="NCBI Taxonomy" id="2771355"/>
    <lineage>
        <taxon>Bacteria</taxon>
        <taxon>Pseudomonadati</taxon>
        <taxon>Bacteroidota</taxon>
        <taxon>Cytophagia</taxon>
        <taxon>Cytophagales</taxon>
        <taxon>Cytophagaceae</taxon>
        <taxon>Spirosoma</taxon>
    </lineage>
</organism>
<dbReference type="GO" id="GO:0016020">
    <property type="term" value="C:membrane"/>
    <property type="evidence" value="ECO:0007669"/>
    <property type="project" value="InterPro"/>
</dbReference>
<dbReference type="PROSITE" id="PS00501">
    <property type="entry name" value="SPASE_I_1"/>
    <property type="match status" value="1"/>
</dbReference>
<evidence type="ECO:0000256" key="5">
    <source>
        <dbReference type="ARBA" id="ARBA00023163"/>
    </source>
</evidence>
<evidence type="ECO:0000259" key="6">
    <source>
        <dbReference type="Pfam" id="PF00717"/>
    </source>
</evidence>
<evidence type="ECO:0000256" key="4">
    <source>
        <dbReference type="ARBA" id="ARBA00023125"/>
    </source>
</evidence>
<keyword evidence="3" id="KW-0805">Transcription regulation</keyword>
<comment type="caution">
    <text evidence="7">The sequence shown here is derived from an EMBL/GenBank/DDBJ whole genome shotgun (WGS) entry which is preliminary data.</text>
</comment>
<dbReference type="GO" id="GO:0004252">
    <property type="term" value="F:serine-type endopeptidase activity"/>
    <property type="evidence" value="ECO:0007669"/>
    <property type="project" value="InterPro"/>
</dbReference>
<dbReference type="PANTHER" id="PTHR40661:SF3">
    <property type="entry name" value="FELS-1 PROPHAGE TRANSCRIPTIONAL REGULATOR"/>
    <property type="match status" value="1"/>
</dbReference>
<dbReference type="SUPFAM" id="SSF47413">
    <property type="entry name" value="lambda repressor-like DNA-binding domains"/>
    <property type="match status" value="1"/>
</dbReference>
<dbReference type="InterPro" id="IPR039418">
    <property type="entry name" value="LexA-like"/>
</dbReference>
<evidence type="ECO:0000256" key="1">
    <source>
        <dbReference type="ARBA" id="ARBA00022670"/>
    </source>
</evidence>
<dbReference type="Proteomes" id="UP000653797">
    <property type="component" value="Unassembled WGS sequence"/>
</dbReference>
<protein>
    <recommendedName>
        <fullName evidence="6">Peptidase S24/S26A/S26B/S26C domain-containing protein</fullName>
    </recommendedName>
</protein>
<keyword evidence="4" id="KW-0238">DNA-binding</keyword>
<evidence type="ECO:0000313" key="7">
    <source>
        <dbReference type="EMBL" id="MBD2753828.1"/>
    </source>
</evidence>
<dbReference type="SUPFAM" id="SSF51306">
    <property type="entry name" value="LexA/Signal peptidase"/>
    <property type="match status" value="1"/>
</dbReference>
<dbReference type="Pfam" id="PF00717">
    <property type="entry name" value="Peptidase_S24"/>
    <property type="match status" value="1"/>
</dbReference>
<dbReference type="GO" id="GO:0006508">
    <property type="term" value="P:proteolysis"/>
    <property type="evidence" value="ECO:0007669"/>
    <property type="project" value="UniProtKB-KW"/>
</dbReference>
<keyword evidence="8" id="KW-1185">Reference proteome</keyword>
<dbReference type="InterPro" id="IPR019756">
    <property type="entry name" value="Pept_S26A_signal_pept_1_Ser-AS"/>
</dbReference>
<dbReference type="InterPro" id="IPR036286">
    <property type="entry name" value="LexA/Signal_pep-like_sf"/>
</dbReference>
<gene>
    <name evidence="7" type="ORF">IC230_13060</name>
</gene>
<reference evidence="7" key="1">
    <citation type="submission" date="2020-09" db="EMBL/GenBank/DDBJ databases">
        <authorList>
            <person name="Kim M.K."/>
        </authorList>
    </citation>
    <scope>NUCLEOTIDE SEQUENCE</scope>
    <source>
        <strain evidence="7">BT704</strain>
    </source>
</reference>
<proteinExistence type="predicted"/>
<evidence type="ECO:0000256" key="2">
    <source>
        <dbReference type="ARBA" id="ARBA00022801"/>
    </source>
</evidence>
<dbReference type="InterPro" id="IPR015927">
    <property type="entry name" value="Peptidase_S24_S26A/B/C"/>
</dbReference>
<dbReference type="GO" id="GO:0003677">
    <property type="term" value="F:DNA binding"/>
    <property type="evidence" value="ECO:0007669"/>
    <property type="project" value="UniProtKB-KW"/>
</dbReference>
<dbReference type="InterPro" id="IPR010982">
    <property type="entry name" value="Lambda_DNA-bd_dom_sf"/>
</dbReference>
<evidence type="ECO:0000313" key="8">
    <source>
        <dbReference type="Proteomes" id="UP000653797"/>
    </source>
</evidence>
<feature type="domain" description="Peptidase S24/S26A/S26B/S26C" evidence="6">
    <location>
        <begin position="102"/>
        <end position="211"/>
    </location>
</feature>
<evidence type="ECO:0000256" key="3">
    <source>
        <dbReference type="ARBA" id="ARBA00023015"/>
    </source>
</evidence>
<accession>A0A927B1X7</accession>
<dbReference type="Gene3D" id="2.10.109.10">
    <property type="entry name" value="Umud Fragment, subunit A"/>
    <property type="match status" value="1"/>
</dbReference>
<dbReference type="CDD" id="cd06529">
    <property type="entry name" value="S24_LexA-like"/>
    <property type="match status" value="1"/>
</dbReference>